<gene>
    <name evidence="1" type="ORF">NLG97_g10991</name>
</gene>
<sequence length="535" mass="58011">MSPATARLAYAARAARSVDRTSTEAVKKFADDWLVPLDDAAAQAGSEGGPLGIWPWGLSLADVVSMSKAHGVVEDLTRRLVDTALPQCEGLFGTRRADYARATPAEVARIHRVLYGYEIYCGLLFRDAGDCKANLSWRTEVNFQLSAALYHDNVVKANNQLACIHDFLENIVMQAFKQVAMYDVAWGAHEVDYLSTGSANEHVQAYLSLGLDYIYKLAQANTLLPPNATADDQLQQFHKLRSMLLTHRYSSISELPPRTSYMLASELNAHSRAHLAKTGAGERQHACHLWDEPSAPPSADDVEMRCFLVNGWAAEGERREKEVEEKHRPAMKRSWARRKGMYSQGGNLLLERQNVGQRADGRDGERVDVGVAAGVVPLDVLKLRRVLEGGNGPVQVAHPLVDGGVAGANVPDVALEVLDVDGVETDERDIAVPLLGLAKVVGALLLLLEVLLRTVERLEEGNDVALVGLGRGREPGLVDAVVDEVVLPLVRLLDVVAEGLGVDVDALVLVVQEVVKLGAEDAQDLAALVLGSDSK</sequence>
<evidence type="ECO:0000313" key="2">
    <source>
        <dbReference type="Proteomes" id="UP001148737"/>
    </source>
</evidence>
<name>A0ACC1QDG6_9HYPO</name>
<dbReference type="EMBL" id="JANAKD010003127">
    <property type="protein sequence ID" value="KAJ3472434.1"/>
    <property type="molecule type" value="Genomic_DNA"/>
</dbReference>
<protein>
    <submittedName>
        <fullName evidence="1">Uncharacterized protein</fullName>
    </submittedName>
</protein>
<reference evidence="1" key="1">
    <citation type="submission" date="2022-07" db="EMBL/GenBank/DDBJ databases">
        <title>Genome Sequence of Lecanicillium saksenae.</title>
        <authorList>
            <person name="Buettner E."/>
        </authorList>
    </citation>
    <scope>NUCLEOTIDE SEQUENCE</scope>
    <source>
        <strain evidence="1">VT-O1</strain>
    </source>
</reference>
<keyword evidence="2" id="KW-1185">Reference proteome</keyword>
<organism evidence="1 2">
    <name type="scientific">Lecanicillium saksenae</name>
    <dbReference type="NCBI Taxonomy" id="468837"/>
    <lineage>
        <taxon>Eukaryota</taxon>
        <taxon>Fungi</taxon>
        <taxon>Dikarya</taxon>
        <taxon>Ascomycota</taxon>
        <taxon>Pezizomycotina</taxon>
        <taxon>Sordariomycetes</taxon>
        <taxon>Hypocreomycetidae</taxon>
        <taxon>Hypocreales</taxon>
        <taxon>Cordycipitaceae</taxon>
        <taxon>Lecanicillium</taxon>
    </lineage>
</organism>
<dbReference type="Proteomes" id="UP001148737">
    <property type="component" value="Unassembled WGS sequence"/>
</dbReference>
<proteinExistence type="predicted"/>
<evidence type="ECO:0000313" key="1">
    <source>
        <dbReference type="EMBL" id="KAJ3472434.1"/>
    </source>
</evidence>
<accession>A0ACC1QDG6</accession>
<comment type="caution">
    <text evidence="1">The sequence shown here is derived from an EMBL/GenBank/DDBJ whole genome shotgun (WGS) entry which is preliminary data.</text>
</comment>